<evidence type="ECO:0000256" key="9">
    <source>
        <dbReference type="ARBA" id="ARBA00023015"/>
    </source>
</evidence>
<keyword evidence="10" id="KW-0804">Transcription</keyword>
<dbReference type="InterPro" id="IPR055135">
    <property type="entry name" value="PRMT_dom"/>
</dbReference>
<evidence type="ECO:0000256" key="10">
    <source>
        <dbReference type="ARBA" id="ARBA00023163"/>
    </source>
</evidence>
<dbReference type="Proteomes" id="UP000050741">
    <property type="component" value="Unassembled WGS sequence"/>
</dbReference>
<proteinExistence type="predicted"/>
<evidence type="ECO:0000256" key="3">
    <source>
        <dbReference type="ARBA" id="ARBA00011925"/>
    </source>
</evidence>
<evidence type="ECO:0000256" key="1">
    <source>
        <dbReference type="ARBA" id="ARBA00004123"/>
    </source>
</evidence>
<evidence type="ECO:0000256" key="12">
    <source>
        <dbReference type="ARBA" id="ARBA00049086"/>
    </source>
</evidence>
<evidence type="ECO:0000256" key="11">
    <source>
        <dbReference type="ARBA" id="ARBA00023242"/>
    </source>
</evidence>
<keyword evidence="7" id="KW-0949">S-adenosyl-L-methionine</keyword>
<dbReference type="InterPro" id="IPR029063">
    <property type="entry name" value="SAM-dependent_MTases_sf"/>
</dbReference>
<dbReference type="InterPro" id="IPR025799">
    <property type="entry name" value="Arg_MeTrfase"/>
</dbReference>
<dbReference type="Pfam" id="PF22528">
    <property type="entry name" value="PRMT_C"/>
    <property type="match status" value="1"/>
</dbReference>
<protein>
    <recommendedName>
        <fullName evidence="3">type I protein arginine methyltransferase</fullName>
        <ecNumber evidence="3">2.1.1.319</ecNumber>
    </recommendedName>
</protein>
<dbReference type="GO" id="GO:0070611">
    <property type="term" value="F:histone H3R2 methyltransferase activity"/>
    <property type="evidence" value="ECO:0007669"/>
    <property type="project" value="TreeGrafter"/>
</dbReference>
<evidence type="ECO:0000256" key="7">
    <source>
        <dbReference type="ARBA" id="ARBA00022691"/>
    </source>
</evidence>
<comment type="catalytic activity">
    <reaction evidence="12">
        <text>L-arginyl-[protein] + 2 S-adenosyl-L-methionine = N(omega),N(omega)-dimethyl-L-arginyl-[protein] + 2 S-adenosyl-L-homocysteine + 2 H(+)</text>
        <dbReference type="Rhea" id="RHEA:48096"/>
        <dbReference type="Rhea" id="RHEA-COMP:10532"/>
        <dbReference type="Rhea" id="RHEA-COMP:11991"/>
        <dbReference type="ChEBI" id="CHEBI:15378"/>
        <dbReference type="ChEBI" id="CHEBI:29965"/>
        <dbReference type="ChEBI" id="CHEBI:57856"/>
        <dbReference type="ChEBI" id="CHEBI:59789"/>
        <dbReference type="ChEBI" id="CHEBI:61897"/>
        <dbReference type="EC" id="2.1.1.319"/>
    </reaction>
</comment>
<keyword evidence="14" id="KW-1185">Reference proteome</keyword>
<dbReference type="PANTHER" id="PTHR11006">
    <property type="entry name" value="PROTEIN ARGININE N-METHYLTRANSFERASE"/>
    <property type="match status" value="1"/>
</dbReference>
<evidence type="ECO:0000256" key="8">
    <source>
        <dbReference type="ARBA" id="ARBA00022853"/>
    </source>
</evidence>
<dbReference type="EC" id="2.1.1.319" evidence="3"/>
<evidence type="ECO:0000256" key="4">
    <source>
        <dbReference type="ARBA" id="ARBA00022490"/>
    </source>
</evidence>
<keyword evidence="4" id="KW-0963">Cytoplasm</keyword>
<evidence type="ECO:0000313" key="14">
    <source>
        <dbReference type="Proteomes" id="UP000050741"/>
    </source>
</evidence>
<dbReference type="WBParaSite" id="GPLIN_000457300">
    <property type="protein sequence ID" value="GPLIN_000457300"/>
    <property type="gene ID" value="GPLIN_000457300"/>
</dbReference>
<evidence type="ECO:0000256" key="5">
    <source>
        <dbReference type="ARBA" id="ARBA00022603"/>
    </source>
</evidence>
<keyword evidence="8" id="KW-0156">Chromatin regulator</keyword>
<dbReference type="GO" id="GO:0032259">
    <property type="term" value="P:methylation"/>
    <property type="evidence" value="ECO:0007669"/>
    <property type="project" value="UniProtKB-KW"/>
</dbReference>
<keyword evidence="11" id="KW-0539">Nucleus</keyword>
<dbReference type="PANTHER" id="PTHR11006:SF10">
    <property type="entry name" value="HISTONE-ARGININE METHYLTRANSFERASE CARMER-RELATED"/>
    <property type="match status" value="1"/>
</dbReference>
<dbReference type="GO" id="GO:0005634">
    <property type="term" value="C:nucleus"/>
    <property type="evidence" value="ECO:0007669"/>
    <property type="project" value="UniProtKB-SubCell"/>
</dbReference>
<accession>A0A183BVD5</accession>
<keyword evidence="5" id="KW-0489">Methyltransferase</keyword>
<name>A0A183BVD5_GLOPA</name>
<evidence type="ECO:0000313" key="15">
    <source>
        <dbReference type="WBParaSite" id="GPLIN_000457300"/>
    </source>
</evidence>
<reference evidence="14" key="1">
    <citation type="submission" date="2014-05" db="EMBL/GenBank/DDBJ databases">
        <title>The genome and life-stage specific transcriptomes of Globodera pallida elucidate key aspects of plant parasitism by a cyst nematode.</title>
        <authorList>
            <person name="Cotton J.A."/>
            <person name="Lilley C.J."/>
            <person name="Jones L.M."/>
            <person name="Kikuchi T."/>
            <person name="Reid A.J."/>
            <person name="Thorpe P."/>
            <person name="Tsai I.J."/>
            <person name="Beasley H."/>
            <person name="Blok V."/>
            <person name="Cock P.J.A."/>
            <person name="Van den Akker S.E."/>
            <person name="Holroyd N."/>
            <person name="Hunt M."/>
            <person name="Mantelin S."/>
            <person name="Naghra H."/>
            <person name="Pain A."/>
            <person name="Palomares-Rius J.E."/>
            <person name="Zarowiecki M."/>
            <person name="Berriman M."/>
            <person name="Jones J.T."/>
            <person name="Urwin P.E."/>
        </authorList>
    </citation>
    <scope>NUCLEOTIDE SEQUENCE [LARGE SCALE GENOMIC DNA]</scope>
    <source>
        <strain evidence="14">Lindley</strain>
    </source>
</reference>
<dbReference type="Gene3D" id="2.70.160.11">
    <property type="entry name" value="Hnrnp arginine n-methyltransferase1"/>
    <property type="match status" value="1"/>
</dbReference>
<evidence type="ECO:0000256" key="6">
    <source>
        <dbReference type="ARBA" id="ARBA00022679"/>
    </source>
</evidence>
<dbReference type="GO" id="GO:0005737">
    <property type="term" value="C:cytoplasm"/>
    <property type="evidence" value="ECO:0007669"/>
    <property type="project" value="UniProtKB-SubCell"/>
</dbReference>
<dbReference type="GO" id="GO:0035242">
    <property type="term" value="F:protein-arginine omega-N asymmetric methyltransferase activity"/>
    <property type="evidence" value="ECO:0007669"/>
    <property type="project" value="UniProtKB-EC"/>
</dbReference>
<keyword evidence="6" id="KW-0808">Transferase</keyword>
<dbReference type="AlphaFoldDB" id="A0A183BVD5"/>
<feature type="domain" description="Protein arginine N-methyltransferase" evidence="13">
    <location>
        <begin position="84"/>
        <end position="181"/>
    </location>
</feature>
<dbReference type="SUPFAM" id="SSF53335">
    <property type="entry name" value="S-adenosyl-L-methionine-dependent methyltransferases"/>
    <property type="match status" value="1"/>
</dbReference>
<keyword evidence="9" id="KW-0805">Transcription regulation</keyword>
<evidence type="ECO:0000259" key="13">
    <source>
        <dbReference type="Pfam" id="PF22528"/>
    </source>
</evidence>
<evidence type="ECO:0000256" key="2">
    <source>
        <dbReference type="ARBA" id="ARBA00004496"/>
    </source>
</evidence>
<comment type="subcellular location">
    <subcellularLocation>
        <location evidence="2">Cytoplasm</location>
    </subcellularLocation>
    <subcellularLocation>
        <location evidence="1">Nucleus</location>
    </subcellularLocation>
</comment>
<reference evidence="15" key="2">
    <citation type="submission" date="2016-06" db="UniProtKB">
        <authorList>
            <consortium name="WormBaseParasite"/>
        </authorList>
    </citation>
    <scope>IDENTIFICATION</scope>
</reference>
<sequence>MKISTKSTNGEGITVIEIAQLERQQTLKLPTSSDGFDLVLNDEIEQQRAAFWAQQTFHGVTLGVVQQPALDELFRQPWCVKGTVAFERDPVERLHRIQVPFTMNAQRTCHVHGVASWFDVAFVGSKRTVWLLTAPTEPLTHWYQVRCLVKQPMLVLAGQDVRGRLEMVANDKQSYDMELEMRTLSQVPSQDRDVTGFLHWGPACRILEKY</sequence>
<organism evidence="14 15">
    <name type="scientific">Globodera pallida</name>
    <name type="common">Potato cyst nematode worm</name>
    <name type="synonym">Heterodera pallida</name>
    <dbReference type="NCBI Taxonomy" id="36090"/>
    <lineage>
        <taxon>Eukaryota</taxon>
        <taxon>Metazoa</taxon>
        <taxon>Ecdysozoa</taxon>
        <taxon>Nematoda</taxon>
        <taxon>Chromadorea</taxon>
        <taxon>Rhabditida</taxon>
        <taxon>Tylenchina</taxon>
        <taxon>Tylenchomorpha</taxon>
        <taxon>Tylenchoidea</taxon>
        <taxon>Heteroderidae</taxon>
        <taxon>Heteroderinae</taxon>
        <taxon>Globodera</taxon>
    </lineage>
</organism>